<dbReference type="EMBL" id="AEVN01000053">
    <property type="protein sequence ID" value="EFY04708.1"/>
    <property type="molecule type" value="Genomic_DNA"/>
</dbReference>
<gene>
    <name evidence="1" type="ORF">HMPREF9443_01315</name>
</gene>
<proteinExistence type="predicted"/>
<name>E8LEN0_9FIRM</name>
<organism evidence="1 2">
    <name type="scientific">Phascolarctobacterium succinatutens YIT 12067</name>
    <dbReference type="NCBI Taxonomy" id="626939"/>
    <lineage>
        <taxon>Bacteria</taxon>
        <taxon>Bacillati</taxon>
        <taxon>Bacillota</taxon>
        <taxon>Negativicutes</taxon>
        <taxon>Acidaminococcales</taxon>
        <taxon>Acidaminococcaceae</taxon>
        <taxon>Phascolarctobacterium</taxon>
    </lineage>
</organism>
<evidence type="ECO:0000313" key="1">
    <source>
        <dbReference type="EMBL" id="EFY04708.1"/>
    </source>
</evidence>
<comment type="caution">
    <text evidence="1">The sequence shown here is derived from an EMBL/GenBank/DDBJ whole genome shotgun (WGS) entry which is preliminary data.</text>
</comment>
<dbReference type="HOGENOM" id="CLU_1228966_0_0_9"/>
<accession>E8LEN0</accession>
<dbReference type="Proteomes" id="UP000004923">
    <property type="component" value="Unassembled WGS sequence"/>
</dbReference>
<dbReference type="AlphaFoldDB" id="E8LEN0"/>
<reference evidence="1 2" key="1">
    <citation type="submission" date="2011-01" db="EMBL/GenBank/DDBJ databases">
        <authorList>
            <person name="Weinstock G."/>
            <person name="Sodergren E."/>
            <person name="Clifton S."/>
            <person name="Fulton L."/>
            <person name="Fulton B."/>
            <person name="Courtney L."/>
            <person name="Fronick C."/>
            <person name="Harrison M."/>
            <person name="Strong C."/>
            <person name="Farmer C."/>
            <person name="Delahaunty K."/>
            <person name="Markovic C."/>
            <person name="Hall O."/>
            <person name="Minx P."/>
            <person name="Tomlinson C."/>
            <person name="Mitreva M."/>
            <person name="Hou S."/>
            <person name="Chen J."/>
            <person name="Wollam A."/>
            <person name="Pepin K.H."/>
            <person name="Johnson M."/>
            <person name="Bhonagiri V."/>
            <person name="Zhang X."/>
            <person name="Suruliraj S."/>
            <person name="Warren W."/>
            <person name="Chinwalla A."/>
            <person name="Mardis E.R."/>
            <person name="Wilson R.K."/>
        </authorList>
    </citation>
    <scope>NUCLEOTIDE SEQUENCE [LARGE SCALE GENOMIC DNA]</scope>
    <source>
        <strain evidence="1 2">YIT 12067</strain>
    </source>
</reference>
<keyword evidence="2" id="KW-1185">Reference proteome</keyword>
<protein>
    <submittedName>
        <fullName evidence="1">Uncharacterized protein</fullName>
    </submittedName>
</protein>
<evidence type="ECO:0000313" key="2">
    <source>
        <dbReference type="Proteomes" id="UP000004923"/>
    </source>
</evidence>
<sequence>MRHSNLQTVLAYDRRCHKGDNLLALLDFTDNADDIAALVDSTEGAGVAAGTAGNTFFVVNYSLTVFTDADGTDGAGTHAGTMDFDNRTVGAHLLAASAFDTFRFIDKGTVLNNADSLFRAVIHAFVGDAVTAHIGNVISINRALVAGCGEHVDNRQIGALRLVQRQLGSLDDIAGALLPQRHINTVFQYGSFFINTAAVARSILAYLLQNIVDVVRQLVIPGVAG</sequence>